<evidence type="ECO:0000256" key="8">
    <source>
        <dbReference type="ARBA" id="ARBA00023136"/>
    </source>
</evidence>
<organism evidence="10 11">
    <name type="scientific">Psittacicella melopsittaci</name>
    <dbReference type="NCBI Taxonomy" id="2028576"/>
    <lineage>
        <taxon>Bacteria</taxon>
        <taxon>Pseudomonadati</taxon>
        <taxon>Pseudomonadota</taxon>
        <taxon>Gammaproteobacteria</taxon>
        <taxon>Pasteurellales</taxon>
        <taxon>Psittacicellaceae</taxon>
        <taxon>Psittacicella</taxon>
    </lineage>
</organism>
<evidence type="ECO:0000256" key="4">
    <source>
        <dbReference type="ARBA" id="ARBA00022475"/>
    </source>
</evidence>
<dbReference type="GO" id="GO:0055085">
    <property type="term" value="P:transmembrane transport"/>
    <property type="evidence" value="ECO:0007669"/>
    <property type="project" value="UniProtKB-ARBA"/>
</dbReference>
<dbReference type="GO" id="GO:0015833">
    <property type="term" value="P:peptide transport"/>
    <property type="evidence" value="ECO:0007669"/>
    <property type="project" value="InterPro"/>
</dbReference>
<keyword evidence="6" id="KW-0547">Nucleotide-binding</keyword>
<dbReference type="AlphaFoldDB" id="A0A3A1Y5W4"/>
<evidence type="ECO:0000313" key="11">
    <source>
        <dbReference type="Proteomes" id="UP000266258"/>
    </source>
</evidence>
<evidence type="ECO:0000256" key="5">
    <source>
        <dbReference type="ARBA" id="ARBA00022519"/>
    </source>
</evidence>
<dbReference type="InterPro" id="IPR017871">
    <property type="entry name" value="ABC_transporter-like_CS"/>
</dbReference>
<name>A0A3A1Y5W4_9GAMM</name>
<protein>
    <submittedName>
        <fullName evidence="10">Peptide ABC transporter ATP-binding protein</fullName>
    </submittedName>
</protein>
<dbReference type="SMART" id="SM00382">
    <property type="entry name" value="AAA"/>
    <property type="match status" value="1"/>
</dbReference>
<keyword evidence="4" id="KW-1003">Cell membrane</keyword>
<dbReference type="InterPro" id="IPR003593">
    <property type="entry name" value="AAA+_ATPase"/>
</dbReference>
<dbReference type="Gene3D" id="3.40.50.300">
    <property type="entry name" value="P-loop containing nucleotide triphosphate hydrolases"/>
    <property type="match status" value="1"/>
</dbReference>
<evidence type="ECO:0000256" key="7">
    <source>
        <dbReference type="ARBA" id="ARBA00022840"/>
    </source>
</evidence>
<evidence type="ECO:0000256" key="6">
    <source>
        <dbReference type="ARBA" id="ARBA00022741"/>
    </source>
</evidence>
<dbReference type="GO" id="GO:0005524">
    <property type="term" value="F:ATP binding"/>
    <property type="evidence" value="ECO:0007669"/>
    <property type="project" value="UniProtKB-KW"/>
</dbReference>
<dbReference type="Pfam" id="PF08352">
    <property type="entry name" value="oligo_HPY"/>
    <property type="match status" value="1"/>
</dbReference>
<dbReference type="EMBL" id="NRJH01000032">
    <property type="protein sequence ID" value="RIY32598.1"/>
    <property type="molecule type" value="Genomic_DNA"/>
</dbReference>
<keyword evidence="7 10" id="KW-0067">ATP-binding</keyword>
<dbReference type="Proteomes" id="UP000266258">
    <property type="component" value="Unassembled WGS sequence"/>
</dbReference>
<dbReference type="Pfam" id="PF00005">
    <property type="entry name" value="ABC_tran"/>
    <property type="match status" value="1"/>
</dbReference>
<reference evidence="10 11" key="1">
    <citation type="submission" date="2017-08" db="EMBL/GenBank/DDBJ databases">
        <title>Reclassification of Bisgaard taxon 37 and 44.</title>
        <authorList>
            <person name="Christensen H."/>
        </authorList>
    </citation>
    <scope>NUCLEOTIDE SEQUENCE [LARGE SCALE GENOMIC DNA]</scope>
    <source>
        <strain evidence="10 11">B96_4</strain>
    </source>
</reference>
<comment type="caution">
    <text evidence="10">The sequence shown here is derived from an EMBL/GenBank/DDBJ whole genome shotgun (WGS) entry which is preliminary data.</text>
</comment>
<dbReference type="PROSITE" id="PS50893">
    <property type="entry name" value="ABC_TRANSPORTER_2"/>
    <property type="match status" value="1"/>
</dbReference>
<evidence type="ECO:0000256" key="3">
    <source>
        <dbReference type="ARBA" id="ARBA00022448"/>
    </source>
</evidence>
<dbReference type="InterPro" id="IPR003439">
    <property type="entry name" value="ABC_transporter-like_ATP-bd"/>
</dbReference>
<keyword evidence="3" id="KW-0813">Transport</keyword>
<dbReference type="InterPro" id="IPR050319">
    <property type="entry name" value="ABC_transp_ATP-bind"/>
</dbReference>
<dbReference type="InterPro" id="IPR027417">
    <property type="entry name" value="P-loop_NTPase"/>
</dbReference>
<accession>A0A3A1Y5W4</accession>
<comment type="subcellular location">
    <subcellularLocation>
        <location evidence="1">Cell inner membrane</location>
        <topology evidence="1">Peripheral membrane protein</topology>
    </subcellularLocation>
</comment>
<dbReference type="InterPro" id="IPR013563">
    <property type="entry name" value="Oligopep_ABC_C"/>
</dbReference>
<evidence type="ECO:0000256" key="2">
    <source>
        <dbReference type="ARBA" id="ARBA00005417"/>
    </source>
</evidence>
<evidence type="ECO:0000313" key="10">
    <source>
        <dbReference type="EMBL" id="RIY32598.1"/>
    </source>
</evidence>
<dbReference type="PANTHER" id="PTHR43776:SF4">
    <property type="entry name" value="PUTRESCINE EXPORT SYSTEM ATP-BINDING PROTEIN SAPF"/>
    <property type="match status" value="1"/>
</dbReference>
<keyword evidence="11" id="KW-1185">Reference proteome</keyword>
<evidence type="ECO:0000256" key="1">
    <source>
        <dbReference type="ARBA" id="ARBA00004417"/>
    </source>
</evidence>
<proteinExistence type="inferred from homology"/>
<dbReference type="CDD" id="cd03257">
    <property type="entry name" value="ABC_NikE_OppD_transporters"/>
    <property type="match status" value="1"/>
</dbReference>
<dbReference type="OrthoDB" id="9784450at2"/>
<keyword evidence="8" id="KW-0472">Membrane</keyword>
<evidence type="ECO:0000259" key="9">
    <source>
        <dbReference type="PROSITE" id="PS50893"/>
    </source>
</evidence>
<keyword evidence="5" id="KW-0997">Cell inner membrane</keyword>
<feature type="domain" description="ABC transporter" evidence="9">
    <location>
        <begin position="8"/>
        <end position="256"/>
    </location>
</feature>
<dbReference type="GO" id="GO:0016887">
    <property type="term" value="F:ATP hydrolysis activity"/>
    <property type="evidence" value="ECO:0007669"/>
    <property type="project" value="InterPro"/>
</dbReference>
<dbReference type="FunFam" id="3.40.50.300:FF:000016">
    <property type="entry name" value="Oligopeptide ABC transporter ATP-binding component"/>
    <property type="match status" value="1"/>
</dbReference>
<dbReference type="PROSITE" id="PS00211">
    <property type="entry name" value="ABC_TRANSPORTER_1"/>
    <property type="match status" value="1"/>
</dbReference>
<sequence length="270" mass="30311">MKDAPVLLESKGLSKDFKIRKGLFSSTTLQAVKDVSFLLHAGETVSIVGESGSGKSTLAKMIIGILKASQGEVLFKGKPIDFSKAEDRELMRKEIQVVFQNPHSSLNPRKTIYSILEEPLIYNTKLNSQERRQAIEKMIQLVGLQVEHLKRYPHMFSGGQKQRIAIARGLILNPSIVVADEAVSALDVSVQAQILNLMLEIQKLYNTSFLFISHDLSVVRHISHRVIVMYHGEVVEYGNVEDIFNNPQHEYTKRLLAAIPKLPPCVVNNR</sequence>
<gene>
    <name evidence="10" type="ORF">CJP74_04225</name>
</gene>
<comment type="similarity">
    <text evidence="2">Belongs to the ABC transporter superfamily.</text>
</comment>
<dbReference type="PANTHER" id="PTHR43776">
    <property type="entry name" value="TRANSPORT ATP-BINDING PROTEIN"/>
    <property type="match status" value="1"/>
</dbReference>
<dbReference type="SUPFAM" id="SSF52540">
    <property type="entry name" value="P-loop containing nucleoside triphosphate hydrolases"/>
    <property type="match status" value="1"/>
</dbReference>
<dbReference type="GO" id="GO:0005886">
    <property type="term" value="C:plasma membrane"/>
    <property type="evidence" value="ECO:0007669"/>
    <property type="project" value="UniProtKB-SubCell"/>
</dbReference>